<dbReference type="GeneID" id="9625602"/>
<dbReference type="EMBL" id="GL378431">
    <property type="protein sequence ID" value="EFJ40000.1"/>
    <property type="molecule type" value="Genomic_DNA"/>
</dbReference>
<reference evidence="1 2" key="1">
    <citation type="journal article" date="2010" name="Science">
        <title>Genomic analysis of organismal complexity in the multicellular green alga Volvox carteri.</title>
        <authorList>
            <person name="Prochnik S.E."/>
            <person name="Umen J."/>
            <person name="Nedelcu A.M."/>
            <person name="Hallmann A."/>
            <person name="Miller S.M."/>
            <person name="Nishii I."/>
            <person name="Ferris P."/>
            <person name="Kuo A."/>
            <person name="Mitros T."/>
            <person name="Fritz-Laylin L.K."/>
            <person name="Hellsten U."/>
            <person name="Chapman J."/>
            <person name="Simakov O."/>
            <person name="Rensing S.A."/>
            <person name="Terry A."/>
            <person name="Pangilinan J."/>
            <person name="Kapitonov V."/>
            <person name="Jurka J."/>
            <person name="Salamov A."/>
            <person name="Shapiro H."/>
            <person name="Schmutz J."/>
            <person name="Grimwood J."/>
            <person name="Lindquist E."/>
            <person name="Lucas S."/>
            <person name="Grigoriev I.V."/>
            <person name="Schmitt R."/>
            <person name="Kirk D."/>
            <person name="Rokhsar D.S."/>
        </authorList>
    </citation>
    <scope>NUCLEOTIDE SEQUENCE [LARGE SCALE GENOMIC DNA]</scope>
    <source>
        <strain evidence="2">f. Nagariensis / Eve</strain>
    </source>
</reference>
<keyword evidence="2" id="KW-1185">Reference proteome</keyword>
<dbReference type="eggNOG" id="ENOG502SSFK">
    <property type="taxonomic scope" value="Eukaryota"/>
</dbReference>
<dbReference type="PANTHER" id="PTHR34605:SF4">
    <property type="entry name" value="DNA ADENINE METHYLTRANSFERASE"/>
    <property type="match status" value="1"/>
</dbReference>
<dbReference type="AlphaFoldDB" id="D8UJU1"/>
<dbReference type="OrthoDB" id="550499at2759"/>
<protein>
    <submittedName>
        <fullName evidence="1">Uncharacterized protein</fullName>
    </submittedName>
</protein>
<sequence length="193" mass="21272">MGYPSSTPGSPSVTPLNLVVATPKEVSQLVEYHIREGVPLLTRMVVTGAVLTFCGLLCFDDLSHVLVHTDLLHIYGDRVEIFLFKSKTDQHCKGAFVTISRIGGPCCPVLPFGAAADTTHVEEVVAALPSTVEAMPFHKFRDMLWTLCTEAGVQKLGRWKSNTVFEFAYVREDGAWRRAVTAHIPLGYIPRNT</sequence>
<dbReference type="PANTHER" id="PTHR34605">
    <property type="entry name" value="PHAGE_INTEGRASE DOMAIN-CONTAINING PROTEIN"/>
    <property type="match status" value="1"/>
</dbReference>
<gene>
    <name evidence="1" type="ORF">VOLCADRAFT_100252</name>
</gene>
<dbReference type="Proteomes" id="UP000001058">
    <property type="component" value="Unassembled WGS sequence"/>
</dbReference>
<name>D8UJU1_VOLCA</name>
<proteinExistence type="predicted"/>
<evidence type="ECO:0000313" key="2">
    <source>
        <dbReference type="Proteomes" id="UP000001058"/>
    </source>
</evidence>
<dbReference type="KEGG" id="vcn:VOLCADRAFT_100252"/>
<dbReference type="InParanoid" id="D8UJU1"/>
<accession>D8UJU1</accession>
<evidence type="ECO:0000313" key="1">
    <source>
        <dbReference type="EMBL" id="EFJ40000.1"/>
    </source>
</evidence>
<dbReference type="InterPro" id="IPR052925">
    <property type="entry name" value="Phage_Integrase-like_Recomb"/>
</dbReference>
<dbReference type="RefSeq" id="XP_002958920.1">
    <property type="nucleotide sequence ID" value="XM_002958874.1"/>
</dbReference>
<organism evidence="2">
    <name type="scientific">Volvox carteri f. nagariensis</name>
    <dbReference type="NCBI Taxonomy" id="3068"/>
    <lineage>
        <taxon>Eukaryota</taxon>
        <taxon>Viridiplantae</taxon>
        <taxon>Chlorophyta</taxon>
        <taxon>core chlorophytes</taxon>
        <taxon>Chlorophyceae</taxon>
        <taxon>CS clade</taxon>
        <taxon>Chlamydomonadales</taxon>
        <taxon>Volvocaceae</taxon>
        <taxon>Volvox</taxon>
    </lineage>
</organism>